<dbReference type="Pfam" id="PF02504">
    <property type="entry name" value="FA_synthesis"/>
    <property type="match status" value="1"/>
</dbReference>
<evidence type="ECO:0000256" key="1">
    <source>
        <dbReference type="ARBA" id="ARBA00001232"/>
    </source>
</evidence>
<gene>
    <name evidence="10" type="primary">plsX</name>
    <name evidence="11" type="ORF">HGMM_OP4C333</name>
</gene>
<reference evidence="11" key="2">
    <citation type="journal article" date="2012" name="PLoS ONE">
        <title>A Deeply Branching Thermophilic Bacterium with an Ancient Acetyl-CoA Pathway Dominates a Subsurface Ecosystem.</title>
        <authorList>
            <person name="Takami H."/>
            <person name="Noguchi H."/>
            <person name="Takaki Y."/>
            <person name="Uchiyama I."/>
            <person name="Toyoda A."/>
            <person name="Nishi S."/>
            <person name="Chee G.-J."/>
            <person name="Arai W."/>
            <person name="Nunoura T."/>
            <person name="Itoh T."/>
            <person name="Hattori M."/>
            <person name="Takai K."/>
        </authorList>
    </citation>
    <scope>NUCLEOTIDE SEQUENCE</scope>
</reference>
<dbReference type="GO" id="GO:0006633">
    <property type="term" value="P:fatty acid biosynthetic process"/>
    <property type="evidence" value="ECO:0007669"/>
    <property type="project" value="UniProtKB-UniRule"/>
</dbReference>
<keyword evidence="6 10" id="KW-0594">Phospholipid biosynthesis</keyword>
<evidence type="ECO:0000313" key="11">
    <source>
        <dbReference type="EMBL" id="BAL59697.1"/>
    </source>
</evidence>
<keyword evidence="2 10" id="KW-0963">Cytoplasm</keyword>
<dbReference type="UniPathway" id="UPA00085"/>
<dbReference type="InterPro" id="IPR012281">
    <property type="entry name" value="Phospholipid_synth_PlsX-like"/>
</dbReference>
<evidence type="ECO:0000256" key="2">
    <source>
        <dbReference type="ARBA" id="ARBA00022490"/>
    </source>
</evidence>
<dbReference type="HAMAP" id="MF_00019">
    <property type="entry name" value="PlsX"/>
    <property type="match status" value="1"/>
</dbReference>
<keyword evidence="4 10" id="KW-0808">Transferase</keyword>
<organism evidence="11">
    <name type="scientific">Acetithermum autotrophicum</name>
    <dbReference type="NCBI Taxonomy" id="1446466"/>
    <lineage>
        <taxon>Bacteria</taxon>
        <taxon>Candidatus Bipolaricaulota</taxon>
        <taxon>Candidatus Acetithermum</taxon>
    </lineage>
</organism>
<dbReference type="EMBL" id="AP011803">
    <property type="protein sequence ID" value="BAL59697.1"/>
    <property type="molecule type" value="Genomic_DNA"/>
</dbReference>
<comment type="function">
    <text evidence="10">Catalyzes the reversible formation of acyl-phosphate (acyl-PO(4)) from acyl-[acyl-carrier-protein] (acyl-ACP). This enzyme utilizes acyl-ACP as fatty acyl donor, but not acyl-CoA.</text>
</comment>
<protein>
    <recommendedName>
        <fullName evidence="8 10">Phosphate acyltransferase</fullName>
        <ecNumber evidence="8 10">2.3.1.274</ecNumber>
    </recommendedName>
    <alternativeName>
        <fullName evidence="10">Acyl-ACP phosphotransacylase</fullName>
    </alternativeName>
    <alternativeName>
        <fullName evidence="10">Acyl-[acyl-carrier-protein]--phosphate acyltransferase</fullName>
    </alternativeName>
    <alternativeName>
        <fullName evidence="10">Phosphate-acyl-ACP acyltransferase</fullName>
    </alternativeName>
</protein>
<evidence type="ECO:0000256" key="4">
    <source>
        <dbReference type="ARBA" id="ARBA00022679"/>
    </source>
</evidence>
<dbReference type="InterPro" id="IPR003664">
    <property type="entry name" value="FA_synthesis"/>
</dbReference>
<keyword evidence="5 10" id="KW-0443">Lipid metabolism</keyword>
<dbReference type="PANTHER" id="PTHR30100:SF1">
    <property type="entry name" value="PHOSPHATE ACYLTRANSFERASE"/>
    <property type="match status" value="1"/>
</dbReference>
<comment type="catalytic activity">
    <reaction evidence="1 10">
        <text>a fatty acyl-[ACP] + phosphate = an acyl phosphate + holo-[ACP]</text>
        <dbReference type="Rhea" id="RHEA:42292"/>
        <dbReference type="Rhea" id="RHEA-COMP:9685"/>
        <dbReference type="Rhea" id="RHEA-COMP:14125"/>
        <dbReference type="ChEBI" id="CHEBI:43474"/>
        <dbReference type="ChEBI" id="CHEBI:59918"/>
        <dbReference type="ChEBI" id="CHEBI:64479"/>
        <dbReference type="ChEBI" id="CHEBI:138651"/>
        <dbReference type="EC" id="2.3.1.274"/>
    </reaction>
</comment>
<evidence type="ECO:0000256" key="5">
    <source>
        <dbReference type="ARBA" id="ARBA00023098"/>
    </source>
</evidence>
<evidence type="ECO:0000256" key="6">
    <source>
        <dbReference type="ARBA" id="ARBA00023209"/>
    </source>
</evidence>
<evidence type="ECO:0000256" key="9">
    <source>
        <dbReference type="ARBA" id="ARBA00046608"/>
    </source>
</evidence>
<reference evidence="11" key="1">
    <citation type="journal article" date="2005" name="Environ. Microbiol.">
        <title>Genetic and functional properties of uncultivated thermophilic crenarchaeotes from a subsurface gold mine as revealed by analysis of genome fragments.</title>
        <authorList>
            <person name="Nunoura T."/>
            <person name="Hirayama H."/>
            <person name="Takami H."/>
            <person name="Oida H."/>
            <person name="Nishi S."/>
            <person name="Shimamura S."/>
            <person name="Suzuki Y."/>
            <person name="Inagaki F."/>
            <person name="Takai K."/>
            <person name="Nealson K.H."/>
            <person name="Horikoshi K."/>
        </authorList>
    </citation>
    <scope>NUCLEOTIDE SEQUENCE</scope>
</reference>
<keyword evidence="3 10" id="KW-0444">Lipid biosynthesis</keyword>
<comment type="pathway">
    <text evidence="10">Lipid metabolism; phospholipid metabolism.</text>
</comment>
<dbReference type="EC" id="2.3.1.274" evidence="8 10"/>
<keyword evidence="7 10" id="KW-1208">Phospholipid metabolism</keyword>
<evidence type="ECO:0000256" key="3">
    <source>
        <dbReference type="ARBA" id="ARBA00022516"/>
    </source>
</evidence>
<dbReference type="SUPFAM" id="SSF53659">
    <property type="entry name" value="Isocitrate/Isopropylmalate dehydrogenase-like"/>
    <property type="match status" value="1"/>
</dbReference>
<dbReference type="PANTHER" id="PTHR30100">
    <property type="entry name" value="FATTY ACID/PHOSPHOLIPID SYNTHESIS PROTEIN PLSX"/>
    <property type="match status" value="1"/>
</dbReference>
<dbReference type="Gene3D" id="3.40.718.10">
    <property type="entry name" value="Isopropylmalate Dehydrogenase"/>
    <property type="match status" value="1"/>
</dbReference>
<comment type="subunit">
    <text evidence="9 10">Homodimer. Probably interacts with PlsY.</text>
</comment>
<name>H5SVR4_ACEAU</name>
<dbReference type="PIRSF" id="PIRSF002465">
    <property type="entry name" value="Phsphlp_syn_PlsX"/>
    <property type="match status" value="1"/>
</dbReference>
<comment type="similarity">
    <text evidence="10">Belongs to the PlsX family.</text>
</comment>
<proteinExistence type="inferred from homology"/>
<dbReference type="NCBIfam" id="TIGR00182">
    <property type="entry name" value="plsX"/>
    <property type="match status" value="1"/>
</dbReference>
<sequence>MKIVLDTLGGDRPPAELIAGGVAAIQEFDVEVVFAGDRQLIERELDKYPNLTKCSILHAPEEITMHEAPVEAVRKKKNSSLVQGIRAVRHGAADAFVSPANTGAVMAAAMFNLGRLPEIDRPGIGVLIPTLEGRRTMIIDAGANAECDPEHLLEFGVMGTIYMRELLGVQNPRVGLLNIGEEPQKGDSQALKAFAYLQQELPNFAGNVEPNRLVEGGFDVVVTDGFTGNICLKAYEGAATVTVRYLKREIEKSLLAKLALPFLWPSLKRLKREMSAVQYGGAPLLGVRGVVIIAHGNSNAEAIKNAIRVAKEAVAHRVVEKIERGVHESLVHLGLVPTSGESL</sequence>
<dbReference type="GO" id="GO:0008654">
    <property type="term" value="P:phospholipid biosynthetic process"/>
    <property type="evidence" value="ECO:0007669"/>
    <property type="project" value="UniProtKB-KW"/>
</dbReference>
<comment type="subcellular location">
    <subcellularLocation>
        <location evidence="10">Cytoplasm</location>
    </subcellularLocation>
    <text evidence="10">Associated with the membrane possibly through PlsY.</text>
</comment>
<evidence type="ECO:0000256" key="10">
    <source>
        <dbReference type="HAMAP-Rule" id="MF_00019"/>
    </source>
</evidence>
<dbReference type="GO" id="GO:0005737">
    <property type="term" value="C:cytoplasm"/>
    <property type="evidence" value="ECO:0007669"/>
    <property type="project" value="UniProtKB-SubCell"/>
</dbReference>
<evidence type="ECO:0000256" key="8">
    <source>
        <dbReference type="ARBA" id="ARBA00024069"/>
    </source>
</evidence>
<evidence type="ECO:0000256" key="7">
    <source>
        <dbReference type="ARBA" id="ARBA00023264"/>
    </source>
</evidence>
<dbReference type="AlphaFoldDB" id="H5SVR4"/>
<accession>H5SVR4</accession>
<dbReference type="GO" id="GO:0043811">
    <property type="term" value="F:phosphate:acyl-[acyl carrier protein] acyltransferase activity"/>
    <property type="evidence" value="ECO:0007669"/>
    <property type="project" value="UniProtKB-UniRule"/>
</dbReference>